<dbReference type="Proteomes" id="UP000027135">
    <property type="component" value="Unassembled WGS sequence"/>
</dbReference>
<feature type="transmembrane region" description="Helical" evidence="13">
    <location>
        <begin position="375"/>
        <end position="392"/>
    </location>
</feature>
<feature type="transmembrane region" description="Helical" evidence="13">
    <location>
        <begin position="589"/>
        <end position="612"/>
    </location>
</feature>
<keyword evidence="8 13" id="KW-0472">Membrane</keyword>
<evidence type="ECO:0000259" key="15">
    <source>
        <dbReference type="Pfam" id="PF10613"/>
    </source>
</evidence>
<dbReference type="GO" id="GO:0050906">
    <property type="term" value="P:detection of stimulus involved in sensory perception"/>
    <property type="evidence" value="ECO:0007669"/>
    <property type="project" value="UniProtKB-ARBA"/>
</dbReference>
<evidence type="ECO:0000256" key="7">
    <source>
        <dbReference type="ARBA" id="ARBA00023065"/>
    </source>
</evidence>
<evidence type="ECO:0000256" key="8">
    <source>
        <dbReference type="ARBA" id="ARBA00023136"/>
    </source>
</evidence>
<proteinExistence type="inferred from homology"/>
<dbReference type="InterPro" id="IPR052192">
    <property type="entry name" value="Insect_Ionotropic_Sensory_Rcpt"/>
</dbReference>
<evidence type="ECO:0008006" key="18">
    <source>
        <dbReference type="Google" id="ProtNLM"/>
    </source>
</evidence>
<comment type="similarity">
    <text evidence="2">Belongs to the glutamate-gated ion channel (TC 1.A.10.1) family.</text>
</comment>
<evidence type="ECO:0000256" key="4">
    <source>
        <dbReference type="ARBA" id="ARBA00022475"/>
    </source>
</evidence>
<dbReference type="SUPFAM" id="SSF53850">
    <property type="entry name" value="Periplasmic binding protein-like II"/>
    <property type="match status" value="1"/>
</dbReference>
<protein>
    <recommendedName>
        <fullName evidence="18">Ionotropic glutamate receptor C-terminal domain-containing protein</fullName>
    </recommendedName>
</protein>
<keyword evidence="17" id="KW-1185">Reference proteome</keyword>
<keyword evidence="6 13" id="KW-1133">Transmembrane helix</keyword>
<evidence type="ECO:0000256" key="3">
    <source>
        <dbReference type="ARBA" id="ARBA00022448"/>
    </source>
</evidence>
<evidence type="ECO:0000256" key="10">
    <source>
        <dbReference type="ARBA" id="ARBA00023180"/>
    </source>
</evidence>
<dbReference type="InParanoid" id="A0A067RF75"/>
<dbReference type="FunCoup" id="A0A067RF75">
    <property type="interactions" value="58"/>
</dbReference>
<dbReference type="Pfam" id="PF10613">
    <property type="entry name" value="Lig_chan-Glu_bd"/>
    <property type="match status" value="1"/>
</dbReference>
<evidence type="ECO:0000256" key="11">
    <source>
        <dbReference type="ARBA" id="ARBA00023286"/>
    </source>
</evidence>
<organism evidence="16 17">
    <name type="scientific">Zootermopsis nevadensis</name>
    <name type="common">Dampwood termite</name>
    <dbReference type="NCBI Taxonomy" id="136037"/>
    <lineage>
        <taxon>Eukaryota</taxon>
        <taxon>Metazoa</taxon>
        <taxon>Ecdysozoa</taxon>
        <taxon>Arthropoda</taxon>
        <taxon>Hexapoda</taxon>
        <taxon>Insecta</taxon>
        <taxon>Pterygota</taxon>
        <taxon>Neoptera</taxon>
        <taxon>Polyneoptera</taxon>
        <taxon>Dictyoptera</taxon>
        <taxon>Blattodea</taxon>
        <taxon>Blattoidea</taxon>
        <taxon>Termitoidae</taxon>
        <taxon>Termopsidae</taxon>
        <taxon>Zootermopsis</taxon>
    </lineage>
</organism>
<dbReference type="EMBL" id="KK852726">
    <property type="protein sequence ID" value="KDR17645.1"/>
    <property type="molecule type" value="Genomic_DNA"/>
</dbReference>
<evidence type="ECO:0000256" key="9">
    <source>
        <dbReference type="ARBA" id="ARBA00023170"/>
    </source>
</evidence>
<dbReference type="PANTHER" id="PTHR42643">
    <property type="entry name" value="IONOTROPIC RECEPTOR 20A-RELATED"/>
    <property type="match status" value="1"/>
</dbReference>
<dbReference type="InterPro" id="IPR001320">
    <property type="entry name" value="Iontro_rcpt_C"/>
</dbReference>
<keyword evidence="7" id="KW-0406">Ion transport</keyword>
<feature type="domain" description="Ionotropic glutamate receptor L-glutamate and glycine-binding" evidence="15">
    <location>
        <begin position="228"/>
        <end position="322"/>
    </location>
</feature>
<evidence type="ECO:0000259" key="14">
    <source>
        <dbReference type="Pfam" id="PF00060"/>
    </source>
</evidence>
<dbReference type="AlphaFoldDB" id="A0A067RF75"/>
<keyword evidence="3" id="KW-0813">Transport</keyword>
<dbReference type="Gene3D" id="3.40.190.10">
    <property type="entry name" value="Periplasmic binding protein-like II"/>
    <property type="match status" value="1"/>
</dbReference>
<keyword evidence="9" id="KW-0675">Receptor</keyword>
<dbReference type="Gene3D" id="1.10.287.70">
    <property type="match status" value="1"/>
</dbReference>
<reference evidence="16 17" key="1">
    <citation type="journal article" date="2014" name="Nat. Commun.">
        <title>Molecular traces of alternative social organization in a termite genome.</title>
        <authorList>
            <person name="Terrapon N."/>
            <person name="Li C."/>
            <person name="Robertson H.M."/>
            <person name="Ji L."/>
            <person name="Meng X."/>
            <person name="Booth W."/>
            <person name="Chen Z."/>
            <person name="Childers C.P."/>
            <person name="Glastad K.M."/>
            <person name="Gokhale K."/>
            <person name="Gowin J."/>
            <person name="Gronenberg W."/>
            <person name="Hermansen R.A."/>
            <person name="Hu H."/>
            <person name="Hunt B.G."/>
            <person name="Huylmans A.K."/>
            <person name="Khalil S.M."/>
            <person name="Mitchell R.D."/>
            <person name="Munoz-Torres M.C."/>
            <person name="Mustard J.A."/>
            <person name="Pan H."/>
            <person name="Reese J.T."/>
            <person name="Scharf M.E."/>
            <person name="Sun F."/>
            <person name="Vogel H."/>
            <person name="Xiao J."/>
            <person name="Yang W."/>
            <person name="Yang Z."/>
            <person name="Yang Z."/>
            <person name="Zhou J."/>
            <person name="Zhu J."/>
            <person name="Brent C.S."/>
            <person name="Elsik C.G."/>
            <person name="Goodisman M.A."/>
            <person name="Liberles D.A."/>
            <person name="Roe R.M."/>
            <person name="Vargo E.L."/>
            <person name="Vilcinskas A."/>
            <person name="Wang J."/>
            <person name="Bornberg-Bauer E."/>
            <person name="Korb J."/>
            <person name="Zhang G."/>
            <person name="Liebig J."/>
        </authorList>
    </citation>
    <scope>NUCLEOTIDE SEQUENCE [LARGE SCALE GENOMIC DNA]</scope>
    <source>
        <tissue evidence="16">Whole organism</tissue>
    </source>
</reference>
<feature type="domain" description="Ionotropic glutamate receptor C-terminal" evidence="14">
    <location>
        <begin position="346"/>
        <end position="574"/>
    </location>
</feature>
<feature type="transmembrane region" description="Helical" evidence="13">
    <location>
        <begin position="345"/>
        <end position="369"/>
    </location>
</feature>
<dbReference type="GO" id="GO:0015276">
    <property type="term" value="F:ligand-gated monoatomic ion channel activity"/>
    <property type="evidence" value="ECO:0007669"/>
    <property type="project" value="InterPro"/>
</dbReference>
<sequence length="672" mass="75874">MTDESVATSRTHSVLQMFQMQTSICIMLLLSSGAISAGLEKVLPLTELIADIYHQFERGCIFLMTSRVQQQGFEAKILMQKIRKHLLYEYIPIMDTVFRTGVSRRCSTQRSIYVVLKGDAETRNYIHQSFLKTHSSRAIWLLFLDKNSSLEEFFTDINIPFDCEFLVAQPEDDHAVGLTEVYRVSPTLPLQTYRFGNWTPARSPTWPSTNFLLRRSNLQGCVIRATYKHEYLVVNIVNNSDGSEVAEGYFGQMWTTMAEEINAITVYHETESYGSKSANGSWSGMIALVKNREADIGIGDFTATSERSNVVDFIDTVEFSSTRVFIRIPNSADMSWNLYLAPFSYGLWLAVAIACCALSVCLAVTNISYDGQKRNPTLSVVAIFFYILGCLCQQGQRDAVNNTAGRIVTLTSYVMSLVIFAGYSASLISSLAVQPRALPFRDLQGLLSDGSYRLGVQENSAVLNIFDGAVEGVENEVYKKLIAPFTNDIPRDDSEGFKKVCTLHKYAYAGSYFVSQQYKGATLCQMTTLPGTSYPEPLTYIISKKSPYKYLINWKLAQLREKGIQSRIRQHYITSKASYVNRSATTVNLAAVAPILVVFVAGNLIAIFLLVIERQIHGNLFKCWPVGNSRRPENNECRKRYSNRLLSLSHKNVYRPPLYRNIHRSIRKHKCK</sequence>
<evidence type="ECO:0000256" key="6">
    <source>
        <dbReference type="ARBA" id="ARBA00022989"/>
    </source>
</evidence>
<keyword evidence="10" id="KW-0325">Glycoprotein</keyword>
<dbReference type="GO" id="GO:0005886">
    <property type="term" value="C:plasma membrane"/>
    <property type="evidence" value="ECO:0007669"/>
    <property type="project" value="UniProtKB-SubCell"/>
</dbReference>
<name>A0A067RF75_ZOONE</name>
<feature type="transmembrane region" description="Helical" evidence="13">
    <location>
        <begin position="413"/>
        <end position="433"/>
    </location>
</feature>
<keyword evidence="5 13" id="KW-0812">Transmembrane</keyword>
<evidence type="ECO:0000256" key="13">
    <source>
        <dbReference type="SAM" id="Phobius"/>
    </source>
</evidence>
<evidence type="ECO:0000256" key="1">
    <source>
        <dbReference type="ARBA" id="ARBA00004651"/>
    </source>
</evidence>
<accession>A0A067RF75</accession>
<dbReference type="eggNOG" id="KOG1052">
    <property type="taxonomic scope" value="Eukaryota"/>
</dbReference>
<evidence type="ECO:0000313" key="17">
    <source>
        <dbReference type="Proteomes" id="UP000027135"/>
    </source>
</evidence>
<comment type="subcellular location">
    <subcellularLocation>
        <location evidence="1">Cell membrane</location>
        <topology evidence="1">Multi-pass membrane protein</topology>
    </subcellularLocation>
</comment>
<dbReference type="PANTHER" id="PTHR42643:SF24">
    <property type="entry name" value="IONOTROPIC RECEPTOR 60A"/>
    <property type="match status" value="1"/>
</dbReference>
<keyword evidence="12" id="KW-0407">Ion channel</keyword>
<evidence type="ECO:0000256" key="5">
    <source>
        <dbReference type="ARBA" id="ARBA00022692"/>
    </source>
</evidence>
<dbReference type="InterPro" id="IPR019594">
    <property type="entry name" value="Glu/Gly-bd"/>
</dbReference>
<dbReference type="Pfam" id="PF00060">
    <property type="entry name" value="Lig_chan"/>
    <property type="match status" value="1"/>
</dbReference>
<keyword evidence="4" id="KW-1003">Cell membrane</keyword>
<evidence type="ECO:0000256" key="12">
    <source>
        <dbReference type="ARBA" id="ARBA00023303"/>
    </source>
</evidence>
<gene>
    <name evidence="16" type="ORF">L798_08352</name>
</gene>
<evidence type="ECO:0000256" key="2">
    <source>
        <dbReference type="ARBA" id="ARBA00008685"/>
    </source>
</evidence>
<evidence type="ECO:0000313" key="16">
    <source>
        <dbReference type="EMBL" id="KDR17645.1"/>
    </source>
</evidence>
<dbReference type="OMA" id="CESMIAN"/>
<keyword evidence="11" id="KW-1071">Ligand-gated ion channel</keyword>